<sequence length="242" mass="27147">MDSARRLDVLDLDLGVPDEELPDYEPQTAPDYEIAYYETPLLRYYLRQINRKLQVFVPYGPSVSLSSYKVISNTFRIFSKKPEIEVIHVVLLNDGQATRAEKSVASIGFDNSGPLPWRPRARVCHFDSHGQSTHAMESKNFKDWTIVIGENTYMWALEGNAVVQLVMKERGSAVTIARFIYSSMGTSAINGAEVGELTVYGDGGRMDEDGIEKVICGLMVSITHFKKMGRHYSNDEPVRAAS</sequence>
<dbReference type="Proteomes" id="UP000799428">
    <property type="component" value="Unassembled WGS sequence"/>
</dbReference>
<dbReference type="EMBL" id="MU005765">
    <property type="protein sequence ID" value="KAF2713704.1"/>
    <property type="molecule type" value="Genomic_DNA"/>
</dbReference>
<evidence type="ECO:0000313" key="1">
    <source>
        <dbReference type="EMBL" id="KAF2713704.1"/>
    </source>
</evidence>
<evidence type="ECO:0000313" key="2">
    <source>
        <dbReference type="Proteomes" id="UP000799428"/>
    </source>
</evidence>
<dbReference type="OrthoDB" id="3941101at2759"/>
<organism evidence="1 2">
    <name type="scientific">Pleomassaria siparia CBS 279.74</name>
    <dbReference type="NCBI Taxonomy" id="1314801"/>
    <lineage>
        <taxon>Eukaryota</taxon>
        <taxon>Fungi</taxon>
        <taxon>Dikarya</taxon>
        <taxon>Ascomycota</taxon>
        <taxon>Pezizomycotina</taxon>
        <taxon>Dothideomycetes</taxon>
        <taxon>Pleosporomycetidae</taxon>
        <taxon>Pleosporales</taxon>
        <taxon>Pleomassariaceae</taxon>
        <taxon>Pleomassaria</taxon>
    </lineage>
</organism>
<gene>
    <name evidence="1" type="ORF">K504DRAFT_462209</name>
</gene>
<proteinExistence type="predicted"/>
<reference evidence="1" key="1">
    <citation type="journal article" date="2020" name="Stud. Mycol.">
        <title>101 Dothideomycetes genomes: a test case for predicting lifestyles and emergence of pathogens.</title>
        <authorList>
            <person name="Haridas S."/>
            <person name="Albert R."/>
            <person name="Binder M."/>
            <person name="Bloem J."/>
            <person name="Labutti K."/>
            <person name="Salamov A."/>
            <person name="Andreopoulos B."/>
            <person name="Baker S."/>
            <person name="Barry K."/>
            <person name="Bills G."/>
            <person name="Bluhm B."/>
            <person name="Cannon C."/>
            <person name="Castanera R."/>
            <person name="Culley D."/>
            <person name="Daum C."/>
            <person name="Ezra D."/>
            <person name="Gonzalez J."/>
            <person name="Henrissat B."/>
            <person name="Kuo A."/>
            <person name="Liang C."/>
            <person name="Lipzen A."/>
            <person name="Lutzoni F."/>
            <person name="Magnuson J."/>
            <person name="Mondo S."/>
            <person name="Nolan M."/>
            <person name="Ohm R."/>
            <person name="Pangilinan J."/>
            <person name="Park H.-J."/>
            <person name="Ramirez L."/>
            <person name="Alfaro M."/>
            <person name="Sun H."/>
            <person name="Tritt A."/>
            <person name="Yoshinaga Y."/>
            <person name="Zwiers L.-H."/>
            <person name="Turgeon B."/>
            <person name="Goodwin S."/>
            <person name="Spatafora J."/>
            <person name="Crous P."/>
            <person name="Grigoriev I."/>
        </authorList>
    </citation>
    <scope>NUCLEOTIDE SEQUENCE</scope>
    <source>
        <strain evidence="1">CBS 279.74</strain>
    </source>
</reference>
<name>A0A6G1KLI7_9PLEO</name>
<keyword evidence="2" id="KW-1185">Reference proteome</keyword>
<accession>A0A6G1KLI7</accession>
<dbReference type="AlphaFoldDB" id="A0A6G1KLI7"/>
<protein>
    <submittedName>
        <fullName evidence="1">Uncharacterized protein</fullName>
    </submittedName>
</protein>